<dbReference type="SUPFAM" id="SSF53822">
    <property type="entry name" value="Periplasmic binding protein-like I"/>
    <property type="match status" value="1"/>
</dbReference>
<evidence type="ECO:0000313" key="13">
    <source>
        <dbReference type="Proteomes" id="UP000285262"/>
    </source>
</evidence>
<dbReference type="InterPro" id="IPR010982">
    <property type="entry name" value="Lambda_DNA-bd_dom_sf"/>
</dbReference>
<dbReference type="InterPro" id="IPR028082">
    <property type="entry name" value="Peripla_BP_I"/>
</dbReference>
<dbReference type="GO" id="GO:0000976">
    <property type="term" value="F:transcription cis-regulatory region binding"/>
    <property type="evidence" value="ECO:0007669"/>
    <property type="project" value="TreeGrafter"/>
</dbReference>
<keyword evidence="3" id="KW-0804">Transcription</keyword>
<dbReference type="GO" id="GO:0003700">
    <property type="term" value="F:DNA-binding transcription factor activity"/>
    <property type="evidence" value="ECO:0007669"/>
    <property type="project" value="TreeGrafter"/>
</dbReference>
<dbReference type="PANTHER" id="PTHR30146:SF109">
    <property type="entry name" value="HTH-TYPE TRANSCRIPTIONAL REGULATOR GALS"/>
    <property type="match status" value="1"/>
</dbReference>
<evidence type="ECO:0000313" key="8">
    <source>
        <dbReference type="EMBL" id="OSG85128.1"/>
    </source>
</evidence>
<dbReference type="EMBL" id="CYYI01000005">
    <property type="protein sequence ID" value="CUN83810.1"/>
    <property type="molecule type" value="Genomic_DNA"/>
</dbReference>
<evidence type="ECO:0000313" key="5">
    <source>
        <dbReference type="EMBL" id="CUN83810.1"/>
    </source>
</evidence>
<evidence type="ECO:0000313" key="12">
    <source>
        <dbReference type="Proteomes" id="UP000193377"/>
    </source>
</evidence>
<dbReference type="KEGG" id="badl:BADO_1618"/>
<reference evidence="6 14" key="5">
    <citation type="journal article" date="2019" name="Nat. Med.">
        <title>A library of human gut bacterial isolates paired with longitudinal multiomics data enables mechanistic microbiome research.</title>
        <authorList>
            <person name="Poyet M."/>
            <person name="Groussin M."/>
            <person name="Gibbons S.M."/>
            <person name="Avila-Pacheco J."/>
            <person name="Jiang X."/>
            <person name="Kearney S.M."/>
            <person name="Perrotta A.R."/>
            <person name="Berdy B."/>
            <person name="Zhao S."/>
            <person name="Lieberman T.D."/>
            <person name="Swanson P.K."/>
            <person name="Smith M."/>
            <person name="Roesemann S."/>
            <person name="Alexander J.E."/>
            <person name="Rich S.A."/>
            <person name="Livny J."/>
            <person name="Vlamakis H."/>
            <person name="Clish C."/>
            <person name="Bullock K."/>
            <person name="Deik A."/>
            <person name="Scott J."/>
            <person name="Pierce K.A."/>
            <person name="Xavier R.J."/>
            <person name="Alm E.J."/>
        </authorList>
    </citation>
    <scope>NUCLEOTIDE SEQUENCE [LARGE SCALE GENOMIC DNA]</scope>
    <source>
        <strain evidence="6 14">BIOML-A26</strain>
    </source>
</reference>
<dbReference type="EMBL" id="LNKD01000005">
    <property type="protein sequence ID" value="OSG85128.1"/>
    <property type="molecule type" value="Genomic_DNA"/>
</dbReference>
<dbReference type="PANTHER" id="PTHR30146">
    <property type="entry name" value="LACI-RELATED TRANSCRIPTIONAL REPRESSOR"/>
    <property type="match status" value="1"/>
</dbReference>
<feature type="domain" description="HTH lacI-type" evidence="4">
    <location>
        <begin position="12"/>
        <end position="66"/>
    </location>
</feature>
<evidence type="ECO:0000313" key="14">
    <source>
        <dbReference type="Proteomes" id="UP000470926"/>
    </source>
</evidence>
<dbReference type="SMART" id="SM00354">
    <property type="entry name" value="HTH_LACI"/>
    <property type="match status" value="1"/>
</dbReference>
<dbReference type="Pfam" id="PF13377">
    <property type="entry name" value="Peripla_BP_3"/>
    <property type="match status" value="1"/>
</dbReference>
<evidence type="ECO:0000256" key="1">
    <source>
        <dbReference type="ARBA" id="ARBA00023015"/>
    </source>
</evidence>
<dbReference type="PROSITE" id="PS50932">
    <property type="entry name" value="HTH_LACI_2"/>
    <property type="match status" value="1"/>
</dbReference>
<evidence type="ECO:0000259" key="4">
    <source>
        <dbReference type="PROSITE" id="PS50932"/>
    </source>
</evidence>
<reference evidence="5 10" key="1">
    <citation type="submission" date="2015-09" db="EMBL/GenBank/DDBJ databases">
        <authorList>
            <consortium name="Pathogen Informatics"/>
        </authorList>
    </citation>
    <scope>NUCLEOTIDE SEQUENCE [LARGE SCALE GENOMIC DNA]</scope>
    <source>
        <strain evidence="5 10">2789STDY5608824</strain>
    </source>
</reference>
<name>A0A076JQM8_BIFAD</name>
<dbReference type="InterPro" id="IPR046335">
    <property type="entry name" value="LacI/GalR-like_sensor"/>
</dbReference>
<organism evidence="8 12">
    <name type="scientific">Bifidobacterium adolescentis</name>
    <dbReference type="NCBI Taxonomy" id="1680"/>
    <lineage>
        <taxon>Bacteria</taxon>
        <taxon>Bacillati</taxon>
        <taxon>Actinomycetota</taxon>
        <taxon>Actinomycetes</taxon>
        <taxon>Bifidobacteriales</taxon>
        <taxon>Bifidobacteriaceae</taxon>
        <taxon>Bifidobacterium</taxon>
    </lineage>
</organism>
<keyword evidence="1" id="KW-0805">Transcription regulation</keyword>
<dbReference type="CDD" id="cd01392">
    <property type="entry name" value="HTH_LacI"/>
    <property type="match status" value="1"/>
</dbReference>
<dbReference type="PROSITE" id="PS00356">
    <property type="entry name" value="HTH_LACI_1"/>
    <property type="match status" value="1"/>
</dbReference>
<evidence type="ECO:0000313" key="6">
    <source>
        <dbReference type="EMBL" id="KAB6029182.1"/>
    </source>
</evidence>
<dbReference type="InterPro" id="IPR000843">
    <property type="entry name" value="HTH_LacI"/>
</dbReference>
<evidence type="ECO:0000256" key="2">
    <source>
        <dbReference type="ARBA" id="ARBA00023125"/>
    </source>
</evidence>
<dbReference type="Proteomes" id="UP000192714">
    <property type="component" value="Unassembled WGS sequence"/>
</dbReference>
<evidence type="ECO:0000256" key="3">
    <source>
        <dbReference type="ARBA" id="ARBA00023163"/>
    </source>
</evidence>
<accession>A0A076JQM8</accession>
<evidence type="ECO:0000313" key="11">
    <source>
        <dbReference type="Proteomes" id="UP000192714"/>
    </source>
</evidence>
<reference evidence="7 11" key="3">
    <citation type="submission" date="2017-03" db="EMBL/GenBank/DDBJ databases">
        <title>Maternal inheritance of bifidobacteria.</title>
        <authorList>
            <person name="Lugli G.A."/>
            <person name="Duranti S."/>
            <person name="Milani C."/>
            <person name="Mancabelli L."/>
        </authorList>
    </citation>
    <scope>NUCLEOTIDE SEQUENCE [LARGE SCALE GENOMIC DNA]</scope>
    <source>
        <strain evidence="7 11">1892B</strain>
    </source>
</reference>
<dbReference type="Proteomes" id="UP000285262">
    <property type="component" value="Unassembled WGS sequence"/>
</dbReference>
<dbReference type="eggNOG" id="COG1609">
    <property type="taxonomic scope" value="Bacteria"/>
</dbReference>
<dbReference type="Proteomes" id="UP000193377">
    <property type="component" value="Unassembled WGS sequence"/>
</dbReference>
<dbReference type="Gene3D" id="1.10.260.40">
    <property type="entry name" value="lambda repressor-like DNA-binding domains"/>
    <property type="match status" value="1"/>
</dbReference>
<reference evidence="8 12" key="2">
    <citation type="journal article" date="2016" name="Sci. Rep.">
        <title>Evaluation of genetic diversity among strains of the human gut commensal Bifidobacterium adolescentis.</title>
        <authorList>
            <person name="Duranti S."/>
            <person name="Milani C."/>
            <person name="Lugli G.A."/>
            <person name="Mancabelli L."/>
            <person name="Turroni F."/>
            <person name="Ferrario C."/>
            <person name="Mangifesta M."/>
            <person name="Viappiani A."/>
            <person name="Sanchez B."/>
            <person name="Margolles A."/>
            <person name="van Sinderen D."/>
            <person name="Ventura M."/>
        </authorList>
    </citation>
    <scope>NUCLEOTIDE SEQUENCE [LARGE SCALE GENOMIC DNA]</scope>
    <source>
        <strain evidence="8 12">487B</strain>
    </source>
</reference>
<proteinExistence type="predicted"/>
<dbReference type="SUPFAM" id="SSF47413">
    <property type="entry name" value="lambda repressor-like DNA-binding domains"/>
    <property type="match status" value="1"/>
</dbReference>
<reference evidence="9 13" key="4">
    <citation type="submission" date="2018-08" db="EMBL/GenBank/DDBJ databases">
        <title>A genome reference for cultivated species of the human gut microbiota.</title>
        <authorList>
            <person name="Zou Y."/>
            <person name="Xue W."/>
            <person name="Luo G."/>
        </authorList>
    </citation>
    <scope>NUCLEOTIDE SEQUENCE [LARGE SCALE GENOMIC DNA]</scope>
    <source>
        <strain evidence="9 13">AF45-19</strain>
    </source>
</reference>
<dbReference type="EMBL" id="WDFR01000004">
    <property type="protein sequence ID" value="KAB6029182.1"/>
    <property type="molecule type" value="Genomic_DNA"/>
</dbReference>
<dbReference type="Gene3D" id="3.40.50.2300">
    <property type="match status" value="2"/>
</dbReference>
<protein>
    <submittedName>
        <fullName evidence="6">LacI family DNA-binding transcriptional regulator</fullName>
    </submittedName>
    <submittedName>
        <fullName evidence="7">LacI family transcriptional regulator</fullName>
    </submittedName>
    <submittedName>
        <fullName evidence="8">LacI-type transcriptional regulator</fullName>
    </submittedName>
</protein>
<dbReference type="PATRIC" id="fig|1680.7.peg.1321"/>
<evidence type="ECO:0000313" key="9">
    <source>
        <dbReference type="EMBL" id="RHK25392.1"/>
    </source>
</evidence>
<dbReference type="Proteomes" id="UP000470926">
    <property type="component" value="Unassembled WGS sequence"/>
</dbReference>
<dbReference type="Pfam" id="PF00356">
    <property type="entry name" value="LacI"/>
    <property type="match status" value="1"/>
</dbReference>
<sequence length="372" mass="40576">MAGKRNAGNKRPSMFEVAKLAGVSHQTVSRVINHSPDVSDATREKVQKAIDQLGYRPSNSARALASHRSRTIGLIAGGQHFYGPISTISAIETMARQHGLFVTVSMVHEALCSQEEFDDLCRTFDEMNVDAFIFLTPTDVMFSAACRTRIAQPRVIVTSTHGGIGVQDGLRLMKSADRRRVSVVGMDQWSAMADVMHLVVEYGHRSVLYFAGPKEWRDAATRLLAWNKLCAANAVNSVTVQCETWESSEAYGKMNHILDNIGRTGGNLPTCMVCANDSQAVGVARALHEHGVRIPQDVSLVGFDDMPAMDNMFPPLTTVRPGFEQLGVAAMRETLYLLGAGEENSFGSSQHGVGLVSAQMVNRSSLGPVRRR</sequence>
<dbReference type="EMBL" id="QRNG01000010">
    <property type="protein sequence ID" value="RHK25392.1"/>
    <property type="molecule type" value="Genomic_DNA"/>
</dbReference>
<dbReference type="AlphaFoldDB" id="A0A076JQM8"/>
<gene>
    <name evidence="5" type="primary">lacI</name>
    <name evidence="8" type="ORF">B0487_1937</name>
    <name evidence="7" type="ORF">B5789_1565</name>
    <name evidence="9" type="ORF">DW072_06430</name>
    <name evidence="5" type="ORF">ERS852382_01463</name>
    <name evidence="6" type="ORF">GA542_08160</name>
</gene>
<evidence type="ECO:0000313" key="10">
    <source>
        <dbReference type="Proteomes" id="UP000095647"/>
    </source>
</evidence>
<dbReference type="RefSeq" id="WP_038445162.1">
    <property type="nucleotide sequence ID" value="NZ_AP031418.1"/>
</dbReference>
<dbReference type="Proteomes" id="UP000095647">
    <property type="component" value="Unassembled WGS sequence"/>
</dbReference>
<keyword evidence="2 6" id="KW-0238">DNA-binding</keyword>
<evidence type="ECO:0000313" key="7">
    <source>
        <dbReference type="EMBL" id="OQM57327.1"/>
    </source>
</evidence>
<dbReference type="EMBL" id="NAQF01000007">
    <property type="protein sequence ID" value="OQM57327.1"/>
    <property type="molecule type" value="Genomic_DNA"/>
</dbReference>